<dbReference type="InterPro" id="IPR003961">
    <property type="entry name" value="FN3_dom"/>
</dbReference>
<dbReference type="Pfam" id="PF13927">
    <property type="entry name" value="Ig_3"/>
    <property type="match status" value="1"/>
</dbReference>
<dbReference type="Pfam" id="PF00041">
    <property type="entry name" value="fn3"/>
    <property type="match status" value="1"/>
</dbReference>
<organism evidence="5">
    <name type="scientific">Graphocephala atropunctata</name>
    <dbReference type="NCBI Taxonomy" id="36148"/>
    <lineage>
        <taxon>Eukaryota</taxon>
        <taxon>Metazoa</taxon>
        <taxon>Ecdysozoa</taxon>
        <taxon>Arthropoda</taxon>
        <taxon>Hexapoda</taxon>
        <taxon>Insecta</taxon>
        <taxon>Pterygota</taxon>
        <taxon>Neoptera</taxon>
        <taxon>Paraneoptera</taxon>
        <taxon>Hemiptera</taxon>
        <taxon>Auchenorrhyncha</taxon>
        <taxon>Membracoidea</taxon>
        <taxon>Cicadellidae</taxon>
        <taxon>Cicadellinae</taxon>
        <taxon>Cicadellini</taxon>
        <taxon>Graphocephala</taxon>
    </lineage>
</organism>
<sequence>MFIAYVADFLFFSVFIGGFCLASEEDGVSELRADEGGNLTLPCASGDEDDIADRVSWIHEGRTVDSSVLQNNSLFLQQLKREDAGIYKCTSENDEILYHTRVIVRTPPPRLVNVTVHPSTILALLRWDVEDTGGYPISHYTAQYRLKHSPADQPPDNWHRVIPGRISPTASQIDVYKLDPNSTYIFEVWASNELGEGEVVQVEATTQHNNEEIELGRHLLEGADTFDTRYWVAAVAVVMGTLVVLALGTCYALYRECHLPLIVGDDQEIMELVPNIILNPVYQGGGGRMEWMDPDENCNDYRTTRLNNNTVVRPIRV</sequence>
<keyword evidence="1" id="KW-0812">Transmembrane</keyword>
<reference evidence="5" key="1">
    <citation type="submission" date="2015-11" db="EMBL/GenBank/DDBJ databases">
        <title>De novo transcriptome assembly of four potential Pierce s Disease insect vectors from Arizona vineyards.</title>
        <authorList>
            <person name="Tassone E.E."/>
        </authorList>
    </citation>
    <scope>NUCLEOTIDE SEQUENCE</scope>
</reference>
<dbReference type="AlphaFoldDB" id="A0A1B6MCC7"/>
<evidence type="ECO:0000256" key="1">
    <source>
        <dbReference type="SAM" id="Phobius"/>
    </source>
</evidence>
<evidence type="ECO:0000313" key="5">
    <source>
        <dbReference type="EMBL" id="JAT33583.1"/>
    </source>
</evidence>
<dbReference type="SMART" id="SM00409">
    <property type="entry name" value="IG"/>
    <property type="match status" value="1"/>
</dbReference>
<dbReference type="InterPro" id="IPR003599">
    <property type="entry name" value="Ig_sub"/>
</dbReference>
<dbReference type="SMART" id="SM00060">
    <property type="entry name" value="FN3"/>
    <property type="match status" value="1"/>
</dbReference>
<keyword evidence="1" id="KW-1133">Transmembrane helix</keyword>
<evidence type="ECO:0000256" key="2">
    <source>
        <dbReference type="SAM" id="SignalP"/>
    </source>
</evidence>
<dbReference type="PROSITE" id="PS50853">
    <property type="entry name" value="FN3"/>
    <property type="match status" value="1"/>
</dbReference>
<dbReference type="InterPro" id="IPR003598">
    <property type="entry name" value="Ig_sub2"/>
</dbReference>
<feature type="chain" id="PRO_5008588245" description="Fibronectin type-III domain-containing protein" evidence="2">
    <location>
        <begin position="23"/>
        <end position="317"/>
    </location>
</feature>
<protein>
    <recommendedName>
        <fullName evidence="6">Fibronectin type-III domain-containing protein</fullName>
    </recommendedName>
</protein>
<dbReference type="Gene3D" id="2.60.40.10">
    <property type="entry name" value="Immunoglobulins"/>
    <property type="match status" value="2"/>
</dbReference>
<feature type="domain" description="Fibronectin type-III" evidence="4">
    <location>
        <begin position="108"/>
        <end position="212"/>
    </location>
</feature>
<dbReference type="InterPro" id="IPR036179">
    <property type="entry name" value="Ig-like_dom_sf"/>
</dbReference>
<name>A0A1B6MCC7_9HEMI</name>
<dbReference type="PROSITE" id="PS50835">
    <property type="entry name" value="IG_LIKE"/>
    <property type="match status" value="1"/>
</dbReference>
<gene>
    <name evidence="5" type="ORF">g.36918</name>
</gene>
<dbReference type="SUPFAM" id="SSF48726">
    <property type="entry name" value="Immunoglobulin"/>
    <property type="match status" value="1"/>
</dbReference>
<dbReference type="InterPro" id="IPR013783">
    <property type="entry name" value="Ig-like_fold"/>
</dbReference>
<dbReference type="EMBL" id="GEBQ01006394">
    <property type="protein sequence ID" value="JAT33583.1"/>
    <property type="molecule type" value="Transcribed_RNA"/>
</dbReference>
<evidence type="ECO:0008006" key="6">
    <source>
        <dbReference type="Google" id="ProtNLM"/>
    </source>
</evidence>
<dbReference type="InterPro" id="IPR007110">
    <property type="entry name" value="Ig-like_dom"/>
</dbReference>
<feature type="transmembrane region" description="Helical" evidence="1">
    <location>
        <begin position="230"/>
        <end position="254"/>
    </location>
</feature>
<feature type="domain" description="Ig-like" evidence="3">
    <location>
        <begin position="35"/>
        <end position="105"/>
    </location>
</feature>
<dbReference type="CDD" id="cd00063">
    <property type="entry name" value="FN3"/>
    <property type="match status" value="1"/>
</dbReference>
<feature type="signal peptide" evidence="2">
    <location>
        <begin position="1"/>
        <end position="22"/>
    </location>
</feature>
<evidence type="ECO:0000259" key="4">
    <source>
        <dbReference type="PROSITE" id="PS50853"/>
    </source>
</evidence>
<accession>A0A1B6MCC7</accession>
<keyword evidence="2" id="KW-0732">Signal</keyword>
<keyword evidence="1" id="KW-0472">Membrane</keyword>
<proteinExistence type="predicted"/>
<dbReference type="InterPro" id="IPR036116">
    <property type="entry name" value="FN3_sf"/>
</dbReference>
<evidence type="ECO:0000259" key="3">
    <source>
        <dbReference type="PROSITE" id="PS50835"/>
    </source>
</evidence>
<dbReference type="SUPFAM" id="SSF49265">
    <property type="entry name" value="Fibronectin type III"/>
    <property type="match status" value="1"/>
</dbReference>
<dbReference type="SMART" id="SM00408">
    <property type="entry name" value="IGc2"/>
    <property type="match status" value="1"/>
</dbReference>